<dbReference type="EMBL" id="SWMS01000014">
    <property type="protein sequence ID" value="TKG67049.1"/>
    <property type="molecule type" value="Genomic_DNA"/>
</dbReference>
<evidence type="ECO:0000313" key="1">
    <source>
        <dbReference type="EMBL" id="TKG67049.1"/>
    </source>
</evidence>
<organism evidence="1 2">
    <name type="scientific">Prauserella endophytica</name>
    <dbReference type="NCBI Taxonomy" id="1592324"/>
    <lineage>
        <taxon>Bacteria</taxon>
        <taxon>Bacillati</taxon>
        <taxon>Actinomycetota</taxon>
        <taxon>Actinomycetes</taxon>
        <taxon>Pseudonocardiales</taxon>
        <taxon>Pseudonocardiaceae</taxon>
        <taxon>Prauserella</taxon>
        <taxon>Prauserella coralliicola group</taxon>
    </lineage>
</organism>
<keyword evidence="2" id="KW-1185">Reference proteome</keyword>
<reference evidence="1 2" key="1">
    <citation type="journal article" date="2015" name="Antonie Van Leeuwenhoek">
        <title>Prauserella endophytica sp. nov., an endophytic actinobacterium isolated from Tamarix taklamakanensis.</title>
        <authorList>
            <person name="Liu J.M."/>
            <person name="Habden X."/>
            <person name="Guo L."/>
            <person name="Tuo L."/>
            <person name="Jiang Z.K."/>
            <person name="Liu S.W."/>
            <person name="Liu X.F."/>
            <person name="Chen L."/>
            <person name="Li R.F."/>
            <person name="Zhang Y.Q."/>
            <person name="Sun C.H."/>
        </authorList>
    </citation>
    <scope>NUCLEOTIDE SEQUENCE [LARGE SCALE GENOMIC DNA]</scope>
    <source>
        <strain evidence="1 2">CGMCC 4.7182</strain>
    </source>
</reference>
<sequence>MSQETERLVAAAAASLCPDERYRQQAFDDARAATVAVIRELARTAPLIGDAPAPVAWTAVALNDLIDEIEEKA</sequence>
<dbReference type="Proteomes" id="UP000309992">
    <property type="component" value="Unassembled WGS sequence"/>
</dbReference>
<evidence type="ECO:0000313" key="2">
    <source>
        <dbReference type="Proteomes" id="UP000309992"/>
    </source>
</evidence>
<comment type="caution">
    <text evidence="1">The sequence shown here is derived from an EMBL/GenBank/DDBJ whole genome shotgun (WGS) entry which is preliminary data.</text>
</comment>
<name>A0ABY2S0T2_9PSEU</name>
<protein>
    <submittedName>
        <fullName evidence="1">Uncharacterized protein</fullName>
    </submittedName>
</protein>
<accession>A0ABY2S0T2</accession>
<gene>
    <name evidence="1" type="ORF">FCN18_24395</name>
</gene>
<proteinExistence type="predicted"/>
<dbReference type="RefSeq" id="WP_137096181.1">
    <property type="nucleotide sequence ID" value="NZ_SWMS01000014.1"/>
</dbReference>